<dbReference type="InterPro" id="IPR013783">
    <property type="entry name" value="Ig-like_fold"/>
</dbReference>
<protein>
    <submittedName>
        <fullName evidence="2">DUF4124 domain-containing protein</fullName>
    </submittedName>
</protein>
<gene>
    <name evidence="2" type="ORF">GCM10009114_33840</name>
</gene>
<dbReference type="Gene3D" id="2.60.40.10">
    <property type="entry name" value="Immunoglobulins"/>
    <property type="match status" value="1"/>
</dbReference>
<dbReference type="Pfam" id="PF13511">
    <property type="entry name" value="DUF4124"/>
    <property type="match status" value="1"/>
</dbReference>
<feature type="domain" description="DUF4124" evidence="1">
    <location>
        <begin position="9"/>
        <end position="56"/>
    </location>
</feature>
<sequence length="172" mass="18922">MKILIVIIALILSATISATQLYKIVHADGSVTYTDTPQEGAVEVDMTKTNSVTVPALNTGNKTQLPAKRLEQKFPDYQLSIVSPQNQATLRNNQGKLTVKAQLSPVGNGKFELFLDGQLVQSSPAPSFQLQNVDRGEHKIQVKFIHHTGKILASSKEIVFFMHQASILINRN</sequence>
<dbReference type="EMBL" id="BAAAFD010000013">
    <property type="protein sequence ID" value="GAA0859638.1"/>
    <property type="molecule type" value="Genomic_DNA"/>
</dbReference>
<reference evidence="3" key="1">
    <citation type="journal article" date="2019" name="Int. J. Syst. Evol. Microbiol.">
        <title>The Global Catalogue of Microorganisms (GCM) 10K type strain sequencing project: providing services to taxonomists for standard genome sequencing and annotation.</title>
        <authorList>
            <consortium name="The Broad Institute Genomics Platform"/>
            <consortium name="The Broad Institute Genome Sequencing Center for Infectious Disease"/>
            <person name="Wu L."/>
            <person name="Ma J."/>
        </authorList>
    </citation>
    <scope>NUCLEOTIDE SEQUENCE [LARGE SCALE GENOMIC DNA]</scope>
    <source>
        <strain evidence="3">JCM 15896</strain>
    </source>
</reference>
<dbReference type="Proteomes" id="UP001500359">
    <property type="component" value="Unassembled WGS sequence"/>
</dbReference>
<evidence type="ECO:0000313" key="2">
    <source>
        <dbReference type="EMBL" id="GAA0859638.1"/>
    </source>
</evidence>
<evidence type="ECO:0000259" key="1">
    <source>
        <dbReference type="Pfam" id="PF13511"/>
    </source>
</evidence>
<evidence type="ECO:0000313" key="3">
    <source>
        <dbReference type="Proteomes" id="UP001500359"/>
    </source>
</evidence>
<comment type="caution">
    <text evidence="2">The sequence shown here is derived from an EMBL/GenBank/DDBJ whole genome shotgun (WGS) entry which is preliminary data.</text>
</comment>
<dbReference type="InterPro" id="IPR025392">
    <property type="entry name" value="DUF4124"/>
</dbReference>
<dbReference type="RefSeq" id="WP_343862144.1">
    <property type="nucleotide sequence ID" value="NZ_BAAAFD010000013.1"/>
</dbReference>
<name>A0ABP3X289_9ALTE</name>
<proteinExistence type="predicted"/>
<keyword evidence="3" id="KW-1185">Reference proteome</keyword>
<organism evidence="2 3">
    <name type="scientific">Aliiglaciecola litoralis</name>
    <dbReference type="NCBI Taxonomy" id="582857"/>
    <lineage>
        <taxon>Bacteria</taxon>
        <taxon>Pseudomonadati</taxon>
        <taxon>Pseudomonadota</taxon>
        <taxon>Gammaproteobacteria</taxon>
        <taxon>Alteromonadales</taxon>
        <taxon>Alteromonadaceae</taxon>
        <taxon>Aliiglaciecola</taxon>
    </lineage>
</organism>
<accession>A0ABP3X289</accession>